<accession>A0ABT0E4E2</accession>
<organism evidence="3 4">
    <name type="scientific">Alcanivorax quisquiliarum</name>
    <dbReference type="NCBI Taxonomy" id="2933565"/>
    <lineage>
        <taxon>Bacteria</taxon>
        <taxon>Pseudomonadati</taxon>
        <taxon>Pseudomonadota</taxon>
        <taxon>Gammaproteobacteria</taxon>
        <taxon>Oceanospirillales</taxon>
        <taxon>Alcanivoracaceae</taxon>
        <taxon>Alcanivorax</taxon>
    </lineage>
</organism>
<proteinExistence type="inferred from homology"/>
<evidence type="ECO:0000259" key="2">
    <source>
        <dbReference type="Pfam" id="PF08327"/>
    </source>
</evidence>
<gene>
    <name evidence="3" type="ORF">MU846_03130</name>
</gene>
<evidence type="ECO:0000256" key="1">
    <source>
        <dbReference type="ARBA" id="ARBA00006817"/>
    </source>
</evidence>
<comment type="similarity">
    <text evidence="1">Belongs to the AHA1 family.</text>
</comment>
<dbReference type="InterPro" id="IPR023393">
    <property type="entry name" value="START-like_dom_sf"/>
</dbReference>
<keyword evidence="4" id="KW-1185">Reference proteome</keyword>
<evidence type="ECO:0000313" key="3">
    <source>
        <dbReference type="EMBL" id="MCK0536692.1"/>
    </source>
</evidence>
<dbReference type="SUPFAM" id="SSF55961">
    <property type="entry name" value="Bet v1-like"/>
    <property type="match status" value="1"/>
</dbReference>
<dbReference type="InterPro" id="IPR013538">
    <property type="entry name" value="ASHA1/2-like_C"/>
</dbReference>
<dbReference type="Proteomes" id="UP001165524">
    <property type="component" value="Unassembled WGS sequence"/>
</dbReference>
<reference evidence="3" key="1">
    <citation type="submission" date="2022-04" db="EMBL/GenBank/DDBJ databases">
        <title>Alcanivorax sp. CY1518 draft genome sequence.</title>
        <authorList>
            <person name="Zhao G."/>
            <person name="An M."/>
        </authorList>
    </citation>
    <scope>NUCLEOTIDE SEQUENCE</scope>
    <source>
        <strain evidence="3">CY1518</strain>
    </source>
</reference>
<dbReference type="Pfam" id="PF08327">
    <property type="entry name" value="AHSA1"/>
    <property type="match status" value="1"/>
</dbReference>
<feature type="domain" description="Activator of Hsp90 ATPase homologue 1/2-like C-terminal" evidence="2">
    <location>
        <begin position="13"/>
        <end position="134"/>
    </location>
</feature>
<evidence type="ECO:0000313" key="4">
    <source>
        <dbReference type="Proteomes" id="UP001165524"/>
    </source>
</evidence>
<dbReference type="EMBL" id="JALKII010000002">
    <property type="protein sequence ID" value="MCK0536692.1"/>
    <property type="molecule type" value="Genomic_DNA"/>
</dbReference>
<comment type="caution">
    <text evidence="3">The sequence shown here is derived from an EMBL/GenBank/DDBJ whole genome shotgun (WGS) entry which is preliminary data.</text>
</comment>
<protein>
    <submittedName>
        <fullName evidence="3">SRPBCC domain-containing protein</fullName>
    </submittedName>
</protein>
<name>A0ABT0E4E2_9GAMM</name>
<dbReference type="RefSeq" id="WP_246948337.1">
    <property type="nucleotide sequence ID" value="NZ_JALKII010000002.1"/>
</dbReference>
<sequence>MSMETITVETLADAPPDVVWHAYTTPADIMQWNSASEDWHTIAATVDLREGGTFSSRMEAKDGSAGFDFAGTYTRIAPHRLIEYEFGGRTARVEFLPMGGAVRVRVTFQAEQIHSIAQQREGWQAILDNFARHVAQSSGKG</sequence>
<dbReference type="Gene3D" id="3.30.530.20">
    <property type="match status" value="1"/>
</dbReference>